<feature type="transmembrane region" description="Helical" evidence="1">
    <location>
        <begin position="428"/>
        <end position="447"/>
    </location>
</feature>
<name>A0ABS9DC55_9ACTN</name>
<dbReference type="SUPFAM" id="SSF52151">
    <property type="entry name" value="FabD/lysophospholipase-like"/>
    <property type="match status" value="2"/>
</dbReference>
<dbReference type="InterPro" id="IPR016035">
    <property type="entry name" value="Acyl_Trfase/lysoPLipase"/>
</dbReference>
<feature type="transmembrane region" description="Helical" evidence="1">
    <location>
        <begin position="27"/>
        <end position="50"/>
    </location>
</feature>
<dbReference type="Gene3D" id="3.40.1090.10">
    <property type="entry name" value="Cytosolic phospholipase A2 catalytic domain"/>
    <property type="match status" value="1"/>
</dbReference>
<reference evidence="2" key="1">
    <citation type="submission" date="2022-01" db="EMBL/GenBank/DDBJ databases">
        <title>Gordonia xiamenensis sp. nov., isolated from surface seawater in Xiamen.</title>
        <authorList>
            <person name="He Y.F."/>
        </authorList>
    </citation>
    <scope>NUCLEOTIDE SEQUENCE</scope>
    <source>
        <strain evidence="2">GW1C4-4</strain>
    </source>
</reference>
<feature type="transmembrane region" description="Helical" evidence="1">
    <location>
        <begin position="384"/>
        <end position="407"/>
    </location>
</feature>
<dbReference type="Proteomes" id="UP001108089">
    <property type="component" value="Unassembled WGS sequence"/>
</dbReference>
<comment type="caution">
    <text evidence="2">The sequence shown here is derived from an EMBL/GenBank/DDBJ whole genome shotgun (WGS) entry which is preliminary data.</text>
</comment>
<keyword evidence="3" id="KW-1185">Reference proteome</keyword>
<keyword evidence="1" id="KW-0812">Transmembrane</keyword>
<feature type="transmembrane region" description="Helical" evidence="1">
    <location>
        <begin position="577"/>
        <end position="598"/>
    </location>
</feature>
<keyword evidence="1" id="KW-1133">Transmembrane helix</keyword>
<sequence>MTEPSVIGSRARIRFSAERSPTDRNTVIAVVIIIVLGLLLVAVTCVPSYAPGVVPWEFGYPPSEQARLDELRGTLAPDLGLILGYVLSLGGLALLGRLLAFTAPYRTVSTVAGVGIVAAGLFDIAENLALATDWTLGNLAASAVFATAKFALLIPASVIALWSLVGLVKAIVARRWVRRHGAQAWAPTPRTDRWADEPRWDRAYLTPTSDTGDTTAICLSGGGVRSASVALGAMQSLTGREVGGLEPDYVVSVSGGGYTAGAFLQAMRRNAPRTGSWPKDMQARYDADDVQQVGLADLFGEGSEEYDHIRRRASYIADSPAEMIAALAIIAKNMLLSLTILFTPAVIAGVIAGIVYATIPMAAIVPVPDENTADSPADPNQASLFANSTATLWVLGVLGAICFVLLVAAGYTEARSASESGERWRERLSGVAVCFAVAVAIIAVMTVGAPGLMRLADSVLSSSPAGIAWSASAVALLNYVALLAAILWRNRGLVGKLVAGIRGKPDAPRKGVPRGAVQLLLVLATLAVVVATWFATFGGVGAWTFDTFVAHPVDQGAQTRDMLSGEDVSAGGADHSGVWWVLSIAVILAITLSLYDVTSSSLQPFYRRRLARAFAVRRVRSSDGDGMTAQAYPSSESTELADFDIPDATPHFVFAAAATISGQEKPAAGLNAVPFTFGTDWVGGPDVGWVSTRILKQLAPPRIRRDLTVQAAVAVSGAAFASAMGRMGSGYQKLFAISGARLGTWLPNPAFLAASTHQQNNWSWPHGLPRYRGAGYLYREVLGLNSARGRLLQISDGGHYENLGLVEALRRRCTTIVCIDASGDTPPNLSTLADAIRLARAELGVTFSFPEQGGGDDHTAENLAPGTGTAFDPDDDFAALNARITRQCVVTATFTYPPKDGVSRTGRLILAKAVLWQNCPDWLMTYANTHSIFPHDSTSDQWFDEGQFAAYTQLGRLIGAEALRVVGSAGAPPVSTLRRR</sequence>
<feature type="transmembrane region" description="Helical" evidence="1">
    <location>
        <begin position="335"/>
        <end position="364"/>
    </location>
</feature>
<gene>
    <name evidence="2" type="ORF">L1892_00100</name>
</gene>
<feature type="transmembrane region" description="Helical" evidence="1">
    <location>
        <begin position="519"/>
        <end position="545"/>
    </location>
</feature>
<feature type="transmembrane region" description="Helical" evidence="1">
    <location>
        <begin position="467"/>
        <end position="488"/>
    </location>
</feature>
<protein>
    <submittedName>
        <fullName evidence="2">Patatin-like phospholipase family protein</fullName>
    </submittedName>
</protein>
<accession>A0ABS9DC55</accession>
<feature type="transmembrane region" description="Helical" evidence="1">
    <location>
        <begin position="111"/>
        <end position="130"/>
    </location>
</feature>
<dbReference type="PANTHER" id="PTHR10728:SF40">
    <property type="entry name" value="PATATIN FAMILY PROTEIN"/>
    <property type="match status" value="1"/>
</dbReference>
<proteinExistence type="predicted"/>
<feature type="transmembrane region" description="Helical" evidence="1">
    <location>
        <begin position="150"/>
        <end position="172"/>
    </location>
</feature>
<dbReference type="RefSeq" id="WP_235721421.1">
    <property type="nucleotide sequence ID" value="NZ_JAKGCU010000001.1"/>
</dbReference>
<dbReference type="PANTHER" id="PTHR10728">
    <property type="entry name" value="CYTOSOLIC PHOSPHOLIPASE A2"/>
    <property type="match status" value="1"/>
</dbReference>
<feature type="transmembrane region" description="Helical" evidence="1">
    <location>
        <begin position="79"/>
        <end position="99"/>
    </location>
</feature>
<keyword evidence="1" id="KW-0472">Membrane</keyword>
<dbReference type="EMBL" id="JAKGCU010000001">
    <property type="protein sequence ID" value="MCF3936785.1"/>
    <property type="molecule type" value="Genomic_DNA"/>
</dbReference>
<evidence type="ECO:0000313" key="2">
    <source>
        <dbReference type="EMBL" id="MCF3936785.1"/>
    </source>
</evidence>
<organism evidence="2 3">
    <name type="scientific">Gordonia tangerina</name>
    <dbReference type="NCBI Taxonomy" id="2911060"/>
    <lineage>
        <taxon>Bacteria</taxon>
        <taxon>Bacillati</taxon>
        <taxon>Actinomycetota</taxon>
        <taxon>Actinomycetes</taxon>
        <taxon>Mycobacteriales</taxon>
        <taxon>Gordoniaceae</taxon>
        <taxon>Gordonia</taxon>
    </lineage>
</organism>
<evidence type="ECO:0000256" key="1">
    <source>
        <dbReference type="SAM" id="Phobius"/>
    </source>
</evidence>
<evidence type="ECO:0000313" key="3">
    <source>
        <dbReference type="Proteomes" id="UP001108089"/>
    </source>
</evidence>